<evidence type="ECO:0000313" key="4">
    <source>
        <dbReference type="Proteomes" id="UP000094455"/>
    </source>
</evidence>
<evidence type="ECO:0000313" key="3">
    <source>
        <dbReference type="EMBL" id="ODQ46791.1"/>
    </source>
</evidence>
<sequence length="875" mass="98761">MTVPELSTMVTATPTLTPIQEKAIFGVDVPQYFEVVNNGTSPEDILDSTLAVMKKIKEGDKELIMSWMKTKVITNQFDYAILVSLLSRYQQQNHDDAIITNELVMNKLSSVELRSLPSFSNIMAWDALDNISTFFSETTFKLCTDMESFTSTFNQLAKHDGNFTKTLYFYFAFNHFKTAPSILEAVSSNFRSFLDSSQKQLKFPTANQTNEKEIDPLVKLAVYLVQDSTLRTYLDLYRITNKYIYVTYQNVRIMKLWCVNSIGLGLLEEAKATFRTYLNYVADYKMKNNEEYYDIMDVIQTYIQVLESLSSNMKSNEEYTELKKWFREVQDIMEIFRAVIGNDIAVFNDPLRAILANAYSSLAKIYENFLRMESSPFLKINDLLVIAGHAVETLSRQNTELKLDPSKISDIYYTYSFYLHKSGNHEQALKYSKHAMKYSPDNIKYINYYVKLLSNDEENFDNSLLISQQVIENLTELISTEDCLKWSARKKRHALEAYLIFLTLLGDAAIDALAPFFAFVNKLFGNQHSVNNGTVEGRNTNTKNTSNSRGGNRTATGGAADDGCAPCTPNSTASLSSNPSMKEKKLKALLNPLKLRSHDHQDIDGAALKSAASPKKLGQTLRKSLQVNRLNHSNSKRELGQKTNGVSKTTNYGSLTPKEVTLLRTMWLTLSRIFQSVGDVETALQCVDEADSYSIPSMMLSTKNSRNKNAANYHEDVTEEQIHRAAIEARRGCIYAGSESPELREMGKTSLLEAISIVEAAGGVRQWPQNETITAAETILGLTQLSLKVLEGVFESKHTHEYTTCLARCRKHLELLLATVSWGDDARGWLVLGEVYGQKYMLTHDSENVAVAQLGVMEEKCVLQGVHGWHGLQIL</sequence>
<dbReference type="STRING" id="763406.A0A1E3NKZ1"/>
<feature type="region of interest" description="Disordered" evidence="2">
    <location>
        <begin position="630"/>
        <end position="653"/>
    </location>
</feature>
<feature type="compositionally biased region" description="Polar residues" evidence="2">
    <location>
        <begin position="641"/>
        <end position="653"/>
    </location>
</feature>
<dbReference type="InterPro" id="IPR019734">
    <property type="entry name" value="TPR_rpt"/>
</dbReference>
<dbReference type="AlphaFoldDB" id="A0A1E3NKZ1"/>
<reference evidence="3 4" key="1">
    <citation type="journal article" date="2016" name="Proc. Natl. Acad. Sci. U.S.A.">
        <title>Comparative genomics of biotechnologically important yeasts.</title>
        <authorList>
            <person name="Riley R."/>
            <person name="Haridas S."/>
            <person name="Wolfe K.H."/>
            <person name="Lopes M.R."/>
            <person name="Hittinger C.T."/>
            <person name="Goeker M."/>
            <person name="Salamov A.A."/>
            <person name="Wisecaver J.H."/>
            <person name="Long T.M."/>
            <person name="Calvey C.H."/>
            <person name="Aerts A.L."/>
            <person name="Barry K.W."/>
            <person name="Choi C."/>
            <person name="Clum A."/>
            <person name="Coughlan A.Y."/>
            <person name="Deshpande S."/>
            <person name="Douglass A.P."/>
            <person name="Hanson S.J."/>
            <person name="Klenk H.-P."/>
            <person name="LaButti K.M."/>
            <person name="Lapidus A."/>
            <person name="Lindquist E.A."/>
            <person name="Lipzen A.M."/>
            <person name="Meier-Kolthoff J.P."/>
            <person name="Ohm R.A."/>
            <person name="Otillar R.P."/>
            <person name="Pangilinan J.L."/>
            <person name="Peng Y."/>
            <person name="Rokas A."/>
            <person name="Rosa C.A."/>
            <person name="Scheuner C."/>
            <person name="Sibirny A.A."/>
            <person name="Slot J.C."/>
            <person name="Stielow J.B."/>
            <person name="Sun H."/>
            <person name="Kurtzman C.P."/>
            <person name="Blackwell M."/>
            <person name="Grigoriev I.V."/>
            <person name="Jeffries T.W."/>
        </authorList>
    </citation>
    <scope>NUCLEOTIDE SEQUENCE [LARGE SCALE GENOMIC DNA]</scope>
    <source>
        <strain evidence="3 4">NRRL Y-2026</strain>
    </source>
</reference>
<feature type="repeat" description="TPR" evidence="1">
    <location>
        <begin position="409"/>
        <end position="442"/>
    </location>
</feature>
<dbReference type="GeneID" id="30176524"/>
<keyword evidence="4" id="KW-1185">Reference proteome</keyword>
<dbReference type="RefSeq" id="XP_019017904.1">
    <property type="nucleotide sequence ID" value="XM_019159837.1"/>
</dbReference>
<dbReference type="Proteomes" id="UP000094455">
    <property type="component" value="Unassembled WGS sequence"/>
</dbReference>
<accession>A0A1E3NKZ1</accession>
<organism evidence="3 4">
    <name type="scientific">Pichia membranifaciens NRRL Y-2026</name>
    <dbReference type="NCBI Taxonomy" id="763406"/>
    <lineage>
        <taxon>Eukaryota</taxon>
        <taxon>Fungi</taxon>
        <taxon>Dikarya</taxon>
        <taxon>Ascomycota</taxon>
        <taxon>Saccharomycotina</taxon>
        <taxon>Pichiomycetes</taxon>
        <taxon>Pichiales</taxon>
        <taxon>Pichiaceae</taxon>
        <taxon>Pichia</taxon>
    </lineage>
</organism>
<dbReference type="OrthoDB" id="29013at2759"/>
<dbReference type="InterPro" id="IPR011990">
    <property type="entry name" value="TPR-like_helical_dom_sf"/>
</dbReference>
<gene>
    <name evidence="3" type="ORF">PICMEDRAFT_11762</name>
</gene>
<feature type="region of interest" description="Disordered" evidence="2">
    <location>
        <begin position="530"/>
        <end position="563"/>
    </location>
</feature>
<evidence type="ECO:0000256" key="2">
    <source>
        <dbReference type="SAM" id="MobiDB-lite"/>
    </source>
</evidence>
<proteinExistence type="predicted"/>
<name>A0A1E3NKZ1_9ASCO</name>
<protein>
    <submittedName>
        <fullName evidence="3">Uncharacterized protein</fullName>
    </submittedName>
</protein>
<dbReference type="PROSITE" id="PS50005">
    <property type="entry name" value="TPR"/>
    <property type="match status" value="1"/>
</dbReference>
<keyword evidence="1" id="KW-0802">TPR repeat</keyword>
<evidence type="ECO:0000256" key="1">
    <source>
        <dbReference type="PROSITE-ProRule" id="PRU00339"/>
    </source>
</evidence>
<feature type="compositionally biased region" description="Low complexity" evidence="2">
    <location>
        <begin position="537"/>
        <end position="563"/>
    </location>
</feature>
<dbReference type="Gene3D" id="1.25.40.10">
    <property type="entry name" value="Tetratricopeptide repeat domain"/>
    <property type="match status" value="1"/>
</dbReference>
<dbReference type="EMBL" id="KV454003">
    <property type="protein sequence ID" value="ODQ46791.1"/>
    <property type="molecule type" value="Genomic_DNA"/>
</dbReference>
<dbReference type="SUPFAM" id="SSF48452">
    <property type="entry name" value="TPR-like"/>
    <property type="match status" value="1"/>
</dbReference>